<name>A0A5M9JMQ2_MONFR</name>
<protein>
    <submittedName>
        <fullName evidence="1">Uncharacterized protein</fullName>
    </submittedName>
</protein>
<dbReference type="VEuPathDB" id="FungiDB:MFRU_029g00300"/>
<dbReference type="Proteomes" id="UP000322873">
    <property type="component" value="Unassembled WGS sequence"/>
</dbReference>
<dbReference type="AlphaFoldDB" id="A0A5M9JMQ2"/>
<evidence type="ECO:0000313" key="1">
    <source>
        <dbReference type="EMBL" id="KAA8568305.1"/>
    </source>
</evidence>
<sequence length="386" mass="44077">MPQRSPDQEYADYKRDVIMSPPSNVEGLLTKWHFHVEEAATRLDGAQEEDFSQRLGIYTLVPDSEDELEDVSRTVRSNDETFVAYSQALSPGVQKILRMLREDGLPADEAWLYVLLLQDFLREWPIDPYFDAFGFVPAELWMLGKFHKLNTGFGNWIMSPTCIMGCVKYLLTHTQYPPFPSTALLEAAKNIEQVTAVTIRNYFGDNLILSDDEWLKLAALYVEGYSIARILQLATNYGLACAKLENSDICPPLDGSEVANRENMFERLRLEELFLAGPFGVYSERDQRALAADENSSENELLMGMWDTSTEPEKRAILFRAHDRGVSLQRINLARAFARILVNEERREAGPERSPAAEERSLKILEQMLEREQVEASDEESDEDDQ</sequence>
<comment type="caution">
    <text evidence="1">The sequence shown here is derived from an EMBL/GenBank/DDBJ whole genome shotgun (WGS) entry which is preliminary data.</text>
</comment>
<dbReference type="EMBL" id="VICG01000009">
    <property type="protein sequence ID" value="KAA8568305.1"/>
    <property type="molecule type" value="Genomic_DNA"/>
</dbReference>
<organism evidence="1 2">
    <name type="scientific">Monilinia fructicola</name>
    <name type="common">Brown rot fungus</name>
    <name type="synonym">Ciboria fructicola</name>
    <dbReference type="NCBI Taxonomy" id="38448"/>
    <lineage>
        <taxon>Eukaryota</taxon>
        <taxon>Fungi</taxon>
        <taxon>Dikarya</taxon>
        <taxon>Ascomycota</taxon>
        <taxon>Pezizomycotina</taxon>
        <taxon>Leotiomycetes</taxon>
        <taxon>Helotiales</taxon>
        <taxon>Sclerotiniaceae</taxon>
        <taxon>Monilinia</taxon>
    </lineage>
</organism>
<accession>A0A5M9JMQ2</accession>
<evidence type="ECO:0000313" key="2">
    <source>
        <dbReference type="Proteomes" id="UP000322873"/>
    </source>
</evidence>
<reference evidence="1 2" key="1">
    <citation type="submission" date="2019-06" db="EMBL/GenBank/DDBJ databases">
        <title>Genome Sequence of the Brown Rot Fungal Pathogen Monilinia fructicola.</title>
        <authorList>
            <person name="De Miccolis Angelini R.M."/>
            <person name="Landi L."/>
            <person name="Abate D."/>
            <person name="Pollastro S."/>
            <person name="Romanazzi G."/>
            <person name="Faretra F."/>
        </authorList>
    </citation>
    <scope>NUCLEOTIDE SEQUENCE [LARGE SCALE GENOMIC DNA]</scope>
    <source>
        <strain evidence="1 2">Mfrc123</strain>
    </source>
</reference>
<gene>
    <name evidence="1" type="ORF">EYC84_007341</name>
</gene>
<keyword evidence="2" id="KW-1185">Reference proteome</keyword>
<proteinExistence type="predicted"/>